<reference evidence="1 2" key="1">
    <citation type="journal article" date="2018" name="Sci. Rep.">
        <title>Comparative genomics provides insights into the lifestyle and reveals functional heterogeneity of dark septate endophytic fungi.</title>
        <authorList>
            <person name="Knapp D.G."/>
            <person name="Nemeth J.B."/>
            <person name="Barry K."/>
            <person name="Hainaut M."/>
            <person name="Henrissat B."/>
            <person name="Johnson J."/>
            <person name="Kuo A."/>
            <person name="Lim J.H.P."/>
            <person name="Lipzen A."/>
            <person name="Nolan M."/>
            <person name="Ohm R.A."/>
            <person name="Tamas L."/>
            <person name="Grigoriev I.V."/>
            <person name="Spatafora J.W."/>
            <person name="Nagy L.G."/>
            <person name="Kovacs G.M."/>
        </authorList>
    </citation>
    <scope>NUCLEOTIDE SEQUENCE [LARGE SCALE GENOMIC DNA]</scope>
    <source>
        <strain evidence="1 2">DSE2036</strain>
    </source>
</reference>
<sequence length="163" mass="18240">MPADTILKGIEGLTWNLPCTACERDYVALIGQPKGAQKHWCLEHRSSVFPEGQESLMDEDITHSQLYRIPILEYAAAYASVDTSELLGSRGAPWVTPTASWHLRLRQRGFMLVSQRKNTKITRRRILKSQKLDVNALDHLAKPIVGGRKGTPICYLAEISGVN</sequence>
<evidence type="ECO:0000313" key="1">
    <source>
        <dbReference type="EMBL" id="PVH94916.1"/>
    </source>
</evidence>
<proteinExistence type="predicted"/>
<dbReference type="Proteomes" id="UP000244855">
    <property type="component" value="Unassembled WGS sequence"/>
</dbReference>
<protein>
    <submittedName>
        <fullName evidence="1">Uncharacterized protein</fullName>
    </submittedName>
</protein>
<dbReference type="EMBL" id="KZ805516">
    <property type="protein sequence ID" value="PVH94916.1"/>
    <property type="molecule type" value="Genomic_DNA"/>
</dbReference>
<dbReference type="AlphaFoldDB" id="A0A2V1D9U9"/>
<keyword evidence="2" id="KW-1185">Reference proteome</keyword>
<evidence type="ECO:0000313" key="2">
    <source>
        <dbReference type="Proteomes" id="UP000244855"/>
    </source>
</evidence>
<accession>A0A2V1D9U9</accession>
<name>A0A2V1D9U9_9PLEO</name>
<organism evidence="1 2">
    <name type="scientific">Periconia macrospinosa</name>
    <dbReference type="NCBI Taxonomy" id="97972"/>
    <lineage>
        <taxon>Eukaryota</taxon>
        <taxon>Fungi</taxon>
        <taxon>Dikarya</taxon>
        <taxon>Ascomycota</taxon>
        <taxon>Pezizomycotina</taxon>
        <taxon>Dothideomycetes</taxon>
        <taxon>Pleosporomycetidae</taxon>
        <taxon>Pleosporales</taxon>
        <taxon>Massarineae</taxon>
        <taxon>Periconiaceae</taxon>
        <taxon>Periconia</taxon>
    </lineage>
</organism>
<gene>
    <name evidence="1" type="ORF">DM02DRAFT_660641</name>
</gene>